<dbReference type="InterPro" id="IPR011013">
    <property type="entry name" value="Gal_mutarotase_sf_dom"/>
</dbReference>
<dbReference type="SUPFAM" id="SSF88713">
    <property type="entry name" value="Glycoside hydrolase/deacetylase"/>
    <property type="match status" value="1"/>
</dbReference>
<dbReference type="InterPro" id="IPR037094">
    <property type="entry name" value="Glyco_hydro_38_cen_sf"/>
</dbReference>
<dbReference type="Gene3D" id="3.20.110.10">
    <property type="entry name" value="Glycoside hydrolase 38, N terminal domain"/>
    <property type="match status" value="1"/>
</dbReference>
<feature type="domain" description="Glycoside hydrolase family 38 central" evidence="5">
    <location>
        <begin position="518"/>
        <end position="597"/>
    </location>
</feature>
<reference evidence="6 7" key="1">
    <citation type="submission" date="2023-05" db="EMBL/GenBank/DDBJ databases">
        <title>Draft genome sequence of Streptomyces sp. B-S-A6 isolated from a cave soil in Thailand.</title>
        <authorList>
            <person name="Chamroensaksri N."/>
            <person name="Muangham S."/>
        </authorList>
    </citation>
    <scope>NUCLEOTIDE SEQUENCE [LARGE SCALE GENOMIC DNA]</scope>
    <source>
        <strain evidence="6 7">B-S-A6</strain>
    </source>
</reference>
<evidence type="ECO:0000313" key="7">
    <source>
        <dbReference type="Proteomes" id="UP001223978"/>
    </source>
</evidence>
<evidence type="ECO:0000259" key="5">
    <source>
        <dbReference type="SMART" id="SM00872"/>
    </source>
</evidence>
<dbReference type="EMBL" id="JASCIQ010000015">
    <property type="protein sequence ID" value="MDI3405390.1"/>
    <property type="molecule type" value="Genomic_DNA"/>
</dbReference>
<dbReference type="CDD" id="cd10789">
    <property type="entry name" value="GH38N_AMII_ER_cytosolic"/>
    <property type="match status" value="1"/>
</dbReference>
<dbReference type="InterPro" id="IPR054723">
    <property type="entry name" value="Ams1-like_N"/>
</dbReference>
<gene>
    <name evidence="6" type="ORF">QIS96_16370</name>
</gene>
<comment type="caution">
    <text evidence="6">The sequence shown here is derived from an EMBL/GenBank/DDBJ whole genome shotgun (WGS) entry which is preliminary data.</text>
</comment>
<protein>
    <submittedName>
        <fullName evidence="6">Glycoside hydrolase family 38 C-terminal domain-containing protein</fullName>
    </submittedName>
</protein>
<sequence length="1024" mass="112733">MHDDRLLVEGRLERALRQFVRPAIHPVRVPLTLSAWHAPGEPVPVSEALSAAYEPFEPGTPWGRPWSTSWIRIEGRVPEEWAGRHVEVLVDPGFSGEGPGFQAEGMLYDAAGVPLKGVHPRNRHLTVAERAEGGEPVRLLLEAAANPAVLHHFEPTSLGDITTAGDRPLYRFAGAELAVFDEEVWHLVLDVEVLSELMHELPADRPRRHEILRALEDMLDALDLHDVPGTAAAARAELAGVLARPAAASAHRVSAAGHAHIDSAWLWPLRETVRKASRTFANVTALARDYPELVFACSQAQQYAWVKENQPQVWERIKRAVQEGTWAPVGSMWVESDANMPGGEALARQIVHGKRFFAEELGVETEEIWLPDSFGYTAAFPQLAKLAGVRWFLTQKLSWNQSNKMPHHTFWWEGIDGTRVFTHFPPVDTYNAQFHARELAHAERNFAEKGRATRSLVPFGWGDGGGGPTREMLEKARRLRSLEGSPRVEIEKPSAFFAAAEEEYAAHSPVWSGELYLELHRATYTTQAKTKQGNRRSEHALREAELWCTAAALRNPAYAYPYDALGRLWKTVLLHQFHDILPGSSIAWVHREARETYAAVLAELDGLTAEAARALGEDGPEAVLNTSPYPRAEVVEANDGALVYVNVPGLGGSSLAVTPADTPRVRGAEADGGHVLENEHLRVTVDADGLLTSVHDLRADREVLAPGARGNLLQLHPDHPNQWDAWDIDQHYRRKHTDLTSAESVQLVESGPLRATVRVVRAFGRSRITQELRLDAGARRVDVVTDVDWQESEKVLKVAFPLDVQAERSAAEIQFGHVHRPTHANTGWDAARFEICAHRWLRVAEEGYGVALLNDSTYGHDVTRTPHPDGLGTSVRLTLLRAPHSPDPETDLGTHRFTYALLPGAGVGDAVAAGLALNLPLRRASCPPPAPLVSVSDPAVTVESVKLAEDRSGDVVVRLYESRGGRASARLRLSFAVGGAYVTDLLERPSSPDSAPVPSSADGYAIRLRPFQIMTLRFPVAPQP</sequence>
<dbReference type="GO" id="GO:0016787">
    <property type="term" value="F:hydrolase activity"/>
    <property type="evidence" value="ECO:0007669"/>
    <property type="project" value="UniProtKB-KW"/>
</dbReference>
<dbReference type="InterPro" id="IPR015341">
    <property type="entry name" value="Glyco_hydro_38_cen"/>
</dbReference>
<evidence type="ECO:0000256" key="3">
    <source>
        <dbReference type="ARBA" id="ARBA00022801"/>
    </source>
</evidence>
<accession>A0ABT6SBR2</accession>
<dbReference type="Gene3D" id="1.20.1270.50">
    <property type="entry name" value="Glycoside hydrolase family 38, central domain"/>
    <property type="match status" value="1"/>
</dbReference>
<dbReference type="InterPro" id="IPR011330">
    <property type="entry name" value="Glyco_hydro/deAcase_b/a-brl"/>
</dbReference>
<keyword evidence="4" id="KW-0326">Glycosidase</keyword>
<dbReference type="Pfam" id="PF17677">
    <property type="entry name" value="Glyco_hydro38C2"/>
    <property type="match status" value="1"/>
</dbReference>
<dbReference type="SMART" id="SM00872">
    <property type="entry name" value="Alpha-mann_mid"/>
    <property type="match status" value="1"/>
</dbReference>
<dbReference type="InterPro" id="IPR028995">
    <property type="entry name" value="Glyco_hydro_57/38_cen_sf"/>
</dbReference>
<dbReference type="Pfam" id="PF01074">
    <property type="entry name" value="Glyco_hydro_38N"/>
    <property type="match status" value="1"/>
</dbReference>
<evidence type="ECO:0000313" key="6">
    <source>
        <dbReference type="EMBL" id="MDI3405390.1"/>
    </source>
</evidence>
<dbReference type="InterPro" id="IPR000602">
    <property type="entry name" value="Glyco_hydro_38_N"/>
</dbReference>
<comment type="similarity">
    <text evidence="1">Belongs to the glycosyl hydrolase 38 family.</text>
</comment>
<dbReference type="Pfam" id="PF07748">
    <property type="entry name" value="Glyco_hydro_38C"/>
    <property type="match status" value="1"/>
</dbReference>
<evidence type="ECO:0000256" key="4">
    <source>
        <dbReference type="ARBA" id="ARBA00023295"/>
    </source>
</evidence>
<dbReference type="Pfam" id="PF09261">
    <property type="entry name" value="Alpha-mann_mid"/>
    <property type="match status" value="1"/>
</dbReference>
<dbReference type="PANTHER" id="PTHR46017">
    <property type="entry name" value="ALPHA-MANNOSIDASE 2C1"/>
    <property type="match status" value="1"/>
</dbReference>
<keyword evidence="2" id="KW-0479">Metal-binding</keyword>
<evidence type="ECO:0000256" key="2">
    <source>
        <dbReference type="ARBA" id="ARBA00022723"/>
    </source>
</evidence>
<dbReference type="Proteomes" id="UP001223978">
    <property type="component" value="Unassembled WGS sequence"/>
</dbReference>
<keyword evidence="7" id="KW-1185">Reference proteome</keyword>
<dbReference type="SUPFAM" id="SSF74650">
    <property type="entry name" value="Galactose mutarotase-like"/>
    <property type="match status" value="1"/>
</dbReference>
<name>A0ABT6SBR2_9ACTN</name>
<dbReference type="Pfam" id="PF22907">
    <property type="entry name" value="Ams1-like_1st"/>
    <property type="match status" value="1"/>
</dbReference>
<keyword evidence="3 6" id="KW-0378">Hydrolase</keyword>
<evidence type="ECO:0000256" key="1">
    <source>
        <dbReference type="ARBA" id="ARBA00009792"/>
    </source>
</evidence>
<dbReference type="InterPro" id="IPR041147">
    <property type="entry name" value="GH38_C"/>
</dbReference>
<dbReference type="InterPro" id="IPR011682">
    <property type="entry name" value="Glyco_hydro_38_C"/>
</dbReference>
<dbReference type="SUPFAM" id="SSF88688">
    <property type="entry name" value="Families 57/38 glycoside transferase middle domain"/>
    <property type="match status" value="1"/>
</dbReference>
<dbReference type="PANTHER" id="PTHR46017:SF1">
    <property type="entry name" value="ALPHA-MANNOSIDASE 2C1"/>
    <property type="match status" value="1"/>
</dbReference>
<dbReference type="RefSeq" id="WP_282543328.1">
    <property type="nucleotide sequence ID" value="NZ_JASCIQ010000015.1"/>
</dbReference>
<organism evidence="6 7">
    <name type="scientific">Streptomyces cavernicola</name>
    <dbReference type="NCBI Taxonomy" id="3043613"/>
    <lineage>
        <taxon>Bacteria</taxon>
        <taxon>Bacillati</taxon>
        <taxon>Actinomycetota</taxon>
        <taxon>Actinomycetes</taxon>
        <taxon>Kitasatosporales</taxon>
        <taxon>Streptomycetaceae</taxon>
        <taxon>Streptomyces</taxon>
    </lineage>
</organism>
<proteinExistence type="inferred from homology"/>
<dbReference type="InterPro" id="IPR027291">
    <property type="entry name" value="Glyco_hydro_38_N_sf"/>
</dbReference>
<dbReference type="Gene3D" id="2.70.98.30">
    <property type="entry name" value="Golgi alpha-mannosidase II, domain 4"/>
    <property type="match status" value="1"/>
</dbReference>